<keyword evidence="2 6" id="KW-0963">Cytoplasm</keyword>
<dbReference type="PANTHER" id="PTHR14986">
    <property type="entry name" value="RURM1 PROTEIN"/>
    <property type="match status" value="1"/>
</dbReference>
<dbReference type="HOGENOM" id="CLU_148208_0_0_1"/>
<gene>
    <name evidence="8" type="primary">107369960</name>
</gene>
<keyword evidence="9" id="KW-1185">Reference proteome</keyword>
<dbReference type="EMBL" id="CAEY01001042">
    <property type="status" value="NOT_ANNOTATED_CDS"/>
    <property type="molecule type" value="Genomic_DNA"/>
</dbReference>
<comment type="similarity">
    <text evidence="6 7">Belongs to the URM1 family.</text>
</comment>
<dbReference type="CDD" id="cd01764">
    <property type="entry name" value="Ubl_Urm1"/>
    <property type="match status" value="1"/>
</dbReference>
<dbReference type="eggNOG" id="KOG4146">
    <property type="taxonomic scope" value="Eukaryota"/>
</dbReference>
<organism evidence="8 9">
    <name type="scientific">Tetranychus urticae</name>
    <name type="common">Two-spotted spider mite</name>
    <dbReference type="NCBI Taxonomy" id="32264"/>
    <lineage>
        <taxon>Eukaryota</taxon>
        <taxon>Metazoa</taxon>
        <taxon>Ecdysozoa</taxon>
        <taxon>Arthropoda</taxon>
        <taxon>Chelicerata</taxon>
        <taxon>Arachnida</taxon>
        <taxon>Acari</taxon>
        <taxon>Acariformes</taxon>
        <taxon>Trombidiformes</taxon>
        <taxon>Prostigmata</taxon>
        <taxon>Eleutherengona</taxon>
        <taxon>Raphignathae</taxon>
        <taxon>Tetranychoidea</taxon>
        <taxon>Tetranychidae</taxon>
        <taxon>Tetranychus</taxon>
    </lineage>
</organism>
<reference evidence="8" key="2">
    <citation type="submission" date="2015-06" db="UniProtKB">
        <authorList>
            <consortium name="EnsemblMetazoa"/>
        </authorList>
    </citation>
    <scope>IDENTIFICATION</scope>
</reference>
<keyword evidence="5 6" id="KW-0833">Ubl conjugation pathway</keyword>
<dbReference type="InterPro" id="IPR012675">
    <property type="entry name" value="Beta-grasp_dom_sf"/>
</dbReference>
<evidence type="ECO:0000256" key="1">
    <source>
        <dbReference type="ARBA" id="ARBA00004496"/>
    </source>
</evidence>
<dbReference type="GO" id="GO:0002098">
    <property type="term" value="P:tRNA wobble uridine modification"/>
    <property type="evidence" value="ECO:0007669"/>
    <property type="project" value="UniProtKB-UniRule"/>
</dbReference>
<dbReference type="GO" id="GO:0032447">
    <property type="term" value="P:protein urmylation"/>
    <property type="evidence" value="ECO:0007669"/>
    <property type="project" value="UniProtKB-UniRule"/>
</dbReference>
<dbReference type="HAMAP" id="MF_03048">
    <property type="entry name" value="Urm1"/>
    <property type="match status" value="1"/>
</dbReference>
<dbReference type="UniPathway" id="UPA00988"/>
<dbReference type="GO" id="GO:0005829">
    <property type="term" value="C:cytosol"/>
    <property type="evidence" value="ECO:0007669"/>
    <property type="project" value="UniProtKB-UniRule"/>
</dbReference>
<dbReference type="STRING" id="32264.T1L3S0"/>
<dbReference type="FunFam" id="3.10.20.30:FF:000021">
    <property type="entry name" value="Ubiquitin-related modifier 1"/>
    <property type="match status" value="1"/>
</dbReference>
<dbReference type="OMA" id="DYELQPN"/>
<comment type="function">
    <text evidence="6">Acts as a sulfur carrier required for 2-thiolation of mcm(5)S(2)U at tRNA wobble positions of cytosolic tRNA(Lys), tRNA(Glu) and tRNA(Gln). Serves as sulfur donor in tRNA 2-thiolation reaction by being thiocarboxylated (-COSH) at its C-terminus by the MOCS3/UBA4 homolog. The sulfur is then transferred to tRNA to form 2-thiolation of mcm(5)S(2)U. Also acts as a ubiquitin-like protein (UBL) that is covalently conjugated via an isopeptide bond to lysine residues of target proteins. The thiocarboxylated form serves as substrate for conjugation and oxidative stress specifically induces the formation of UBL-protein conjugates.</text>
</comment>
<dbReference type="OrthoDB" id="10248987at2759"/>
<evidence type="ECO:0000256" key="4">
    <source>
        <dbReference type="ARBA" id="ARBA00022694"/>
    </source>
</evidence>
<comment type="PTM">
    <text evidence="6">C-terminal thiocarboxylation occurs in 2 steps, it is first acyl-adenylated (-COAMP) via the hesA/moeB/thiF part of the MOCS3/UBA4 homolog, then thiocarboxylated (-COSH) via the rhodanese domain of the MOCS3/UBA4 homolog.</text>
</comment>
<dbReference type="EnsemblMetazoa" id="tetur36g00900.1">
    <property type="protein sequence ID" value="tetur36g00900.1"/>
    <property type="gene ID" value="tetur36g00900"/>
</dbReference>
<dbReference type="InterPro" id="IPR015221">
    <property type="entry name" value="Urm1"/>
</dbReference>
<evidence type="ECO:0000256" key="3">
    <source>
        <dbReference type="ARBA" id="ARBA00022499"/>
    </source>
</evidence>
<keyword evidence="3 6" id="KW-1017">Isopeptide bond</keyword>
<sequence length="108" mass="12153">MSNHLNIIVEFKGGMELLFDNVTKKELSLPVNSGEDGSAPVEWTIKDLINHLKEKHLKERPELFVNDDSIRPGVLILVNDVDWEILGENEYKLADGDKVLFISTLHGG</sequence>
<dbReference type="Proteomes" id="UP000015104">
    <property type="component" value="Unassembled WGS sequence"/>
</dbReference>
<dbReference type="PIRSF" id="PIRSF037379">
    <property type="entry name" value="Ubiquitin-related_modifier_1"/>
    <property type="match status" value="1"/>
</dbReference>
<evidence type="ECO:0000313" key="8">
    <source>
        <dbReference type="EnsemblMetazoa" id="tetur36g00900.1"/>
    </source>
</evidence>
<feature type="cross-link" description="Glycyl lysine isopeptide (Gly-Lys) (interchain with K-? in acceptor proteins)" evidence="6">
    <location>
        <position position="108"/>
    </location>
</feature>
<evidence type="ECO:0000256" key="7">
    <source>
        <dbReference type="RuleBase" id="RU361182"/>
    </source>
</evidence>
<feature type="modified residue" description="1-thioglycine" evidence="6">
    <location>
        <position position="108"/>
    </location>
</feature>
<dbReference type="SUPFAM" id="SSF54285">
    <property type="entry name" value="MoaD/ThiS"/>
    <property type="match status" value="1"/>
</dbReference>
<accession>T1L3S0</accession>
<dbReference type="AlphaFoldDB" id="T1L3S0"/>
<dbReference type="InterPro" id="IPR016155">
    <property type="entry name" value="Mopterin_synth/thiamin_S_b"/>
</dbReference>
<keyword evidence="4 6" id="KW-0819">tRNA processing</keyword>
<evidence type="ECO:0000313" key="9">
    <source>
        <dbReference type="Proteomes" id="UP000015104"/>
    </source>
</evidence>
<comment type="pathway">
    <text evidence="6 7">tRNA modification; 5-methoxycarbonylmethyl-2-thiouridine-tRNA biosynthesis.</text>
</comment>
<proteinExistence type="inferred from homology"/>
<reference evidence="9" key="1">
    <citation type="submission" date="2011-08" db="EMBL/GenBank/DDBJ databases">
        <authorList>
            <person name="Rombauts S."/>
        </authorList>
    </citation>
    <scope>NUCLEOTIDE SEQUENCE</scope>
    <source>
        <strain evidence="9">London</strain>
    </source>
</reference>
<dbReference type="Gene3D" id="3.10.20.30">
    <property type="match status" value="1"/>
</dbReference>
<comment type="subcellular location">
    <subcellularLocation>
        <location evidence="1 6 7">Cytoplasm</location>
    </subcellularLocation>
</comment>
<evidence type="ECO:0000256" key="5">
    <source>
        <dbReference type="ARBA" id="ARBA00022786"/>
    </source>
</evidence>
<name>T1L3S0_TETUR</name>
<evidence type="ECO:0000256" key="2">
    <source>
        <dbReference type="ARBA" id="ARBA00022490"/>
    </source>
</evidence>
<dbReference type="KEGG" id="tut:107369960"/>
<dbReference type="Pfam" id="PF09138">
    <property type="entry name" value="Urm1"/>
    <property type="match status" value="1"/>
</dbReference>
<evidence type="ECO:0000256" key="6">
    <source>
        <dbReference type="HAMAP-Rule" id="MF_03048"/>
    </source>
</evidence>
<dbReference type="GO" id="GO:0034227">
    <property type="term" value="P:tRNA thio-modification"/>
    <property type="evidence" value="ECO:0007669"/>
    <property type="project" value="UniProtKB-UniRule"/>
</dbReference>
<protein>
    <recommendedName>
        <fullName evidence="6">Ubiquitin-related modifier 1 homolog</fullName>
    </recommendedName>
</protein>